<feature type="region of interest" description="Disordered" evidence="1">
    <location>
        <begin position="159"/>
        <end position="183"/>
    </location>
</feature>
<name>K1WJ04_MARBU</name>
<dbReference type="HOGENOM" id="CLU_1475475_0_0_1"/>
<dbReference type="OrthoDB" id="3563642at2759"/>
<accession>K1WJ04</accession>
<feature type="compositionally biased region" description="Low complexity" evidence="1">
    <location>
        <begin position="172"/>
        <end position="183"/>
    </location>
</feature>
<gene>
    <name evidence="2" type="ORF">MBM_09712</name>
</gene>
<reference evidence="2 3" key="1">
    <citation type="journal article" date="2012" name="BMC Genomics">
        <title>Sequencing the genome of Marssonina brunnea reveals fungus-poplar co-evolution.</title>
        <authorList>
            <person name="Zhu S."/>
            <person name="Cao Y.-Z."/>
            <person name="Jiang C."/>
            <person name="Tan B.-Y."/>
            <person name="Wang Z."/>
            <person name="Feng S."/>
            <person name="Zhang L."/>
            <person name="Su X.-H."/>
            <person name="Brejova B."/>
            <person name="Vinar T."/>
            <person name="Xu M."/>
            <person name="Wang M.-X."/>
            <person name="Zhang S.-G."/>
            <person name="Huang M.-R."/>
            <person name="Wu R."/>
            <person name="Zhou Y."/>
        </authorList>
    </citation>
    <scope>NUCLEOTIDE SEQUENCE [LARGE SCALE GENOMIC DNA]</scope>
    <source>
        <strain evidence="2 3">MB_m1</strain>
    </source>
</reference>
<dbReference type="InParanoid" id="K1WJ04"/>
<dbReference type="KEGG" id="mbe:MBM_09712"/>
<dbReference type="AlphaFoldDB" id="K1WJ04"/>
<protein>
    <submittedName>
        <fullName evidence="2">Uncharacterized protein</fullName>
    </submittedName>
</protein>
<proteinExistence type="predicted"/>
<sequence>MSRQKTLDEALDEDTNPPADPGQTDPLPAPLFRPECWPSIAHLPAFLIMLTKEAIRFYYNYVIKAKLSTFKANAIANPKTSLSKCFEKLAKELKGIQGSLRSSLKDDKSLADKLYSACKNVPKTTIARINPASTFTAAIADIRRAIAFATESLRPPAKASRAYASSSEPFAQHPSQHSSQHSS</sequence>
<keyword evidence="3" id="KW-1185">Reference proteome</keyword>
<evidence type="ECO:0000313" key="3">
    <source>
        <dbReference type="Proteomes" id="UP000006753"/>
    </source>
</evidence>
<evidence type="ECO:0000313" key="2">
    <source>
        <dbReference type="EMBL" id="EKD12132.1"/>
    </source>
</evidence>
<dbReference type="EMBL" id="JH921463">
    <property type="protein sequence ID" value="EKD12132.1"/>
    <property type="molecule type" value="Genomic_DNA"/>
</dbReference>
<dbReference type="Proteomes" id="UP000006753">
    <property type="component" value="Unassembled WGS sequence"/>
</dbReference>
<organism evidence="2 3">
    <name type="scientific">Marssonina brunnea f. sp. multigermtubi (strain MB_m1)</name>
    <name type="common">Marssonina leaf spot fungus</name>
    <dbReference type="NCBI Taxonomy" id="1072389"/>
    <lineage>
        <taxon>Eukaryota</taxon>
        <taxon>Fungi</taxon>
        <taxon>Dikarya</taxon>
        <taxon>Ascomycota</taxon>
        <taxon>Pezizomycotina</taxon>
        <taxon>Leotiomycetes</taxon>
        <taxon>Helotiales</taxon>
        <taxon>Drepanopezizaceae</taxon>
        <taxon>Drepanopeziza</taxon>
    </lineage>
</organism>
<feature type="region of interest" description="Disordered" evidence="1">
    <location>
        <begin position="1"/>
        <end position="28"/>
    </location>
</feature>
<evidence type="ECO:0000256" key="1">
    <source>
        <dbReference type="SAM" id="MobiDB-lite"/>
    </source>
</evidence>